<accession>A0A934SKQ9</accession>
<keyword evidence="2" id="KW-0472">Membrane</keyword>
<dbReference type="RefSeq" id="WP_200685880.1">
    <property type="nucleotide sequence ID" value="NZ_JAEPRQ010000003.1"/>
</dbReference>
<proteinExistence type="predicted"/>
<reference evidence="3" key="1">
    <citation type="submission" date="2021-01" db="EMBL/GenBank/DDBJ databases">
        <title>Paracoccus amoyensis sp. nov., isolated from the surface seawater along the coast of Xiamen Island, China.</title>
        <authorList>
            <person name="Lyu L."/>
        </authorList>
    </citation>
    <scope>NUCLEOTIDE SEQUENCE</scope>
    <source>
        <strain evidence="3">MJ17</strain>
    </source>
</reference>
<gene>
    <name evidence="3" type="ORF">JJJ17_09680</name>
</gene>
<keyword evidence="4" id="KW-1185">Reference proteome</keyword>
<organism evidence="3 4">
    <name type="scientific">Paracoccus caeni</name>
    <dbReference type="NCBI Taxonomy" id="657651"/>
    <lineage>
        <taxon>Bacteria</taxon>
        <taxon>Pseudomonadati</taxon>
        <taxon>Pseudomonadota</taxon>
        <taxon>Alphaproteobacteria</taxon>
        <taxon>Rhodobacterales</taxon>
        <taxon>Paracoccaceae</taxon>
        <taxon>Paracoccus</taxon>
    </lineage>
</organism>
<evidence type="ECO:0000256" key="1">
    <source>
        <dbReference type="SAM" id="MobiDB-lite"/>
    </source>
</evidence>
<name>A0A934SKQ9_9RHOB</name>
<comment type="caution">
    <text evidence="3">The sequence shown here is derived from an EMBL/GenBank/DDBJ whole genome shotgun (WGS) entry which is preliminary data.</text>
</comment>
<dbReference type="EMBL" id="JAEPRQ010000003">
    <property type="protein sequence ID" value="MBK4216193.1"/>
    <property type="molecule type" value="Genomic_DNA"/>
</dbReference>
<keyword evidence="2" id="KW-1133">Transmembrane helix</keyword>
<feature type="region of interest" description="Disordered" evidence="1">
    <location>
        <begin position="110"/>
        <end position="137"/>
    </location>
</feature>
<evidence type="ECO:0000313" key="3">
    <source>
        <dbReference type="EMBL" id="MBK4216193.1"/>
    </source>
</evidence>
<protein>
    <submittedName>
        <fullName evidence="3">Uncharacterized protein</fullName>
    </submittedName>
</protein>
<sequence length="137" mass="14300">MRADVMTWLQRLVAAVFVLGVLALLGVVVLLVRQSTGLPPLPIFAGLAALVALILLAGACLALLSIAVSASRGVEALNRLADQPAQSVSSPKPVIARPFEGPSLREIAQSVEPEPQPAMTAPTRPLRPAGRTLVAER</sequence>
<dbReference type="Proteomes" id="UP000640485">
    <property type="component" value="Unassembled WGS sequence"/>
</dbReference>
<feature type="transmembrane region" description="Helical" evidence="2">
    <location>
        <begin position="44"/>
        <end position="70"/>
    </location>
</feature>
<keyword evidence="2" id="KW-0812">Transmembrane</keyword>
<evidence type="ECO:0000313" key="4">
    <source>
        <dbReference type="Proteomes" id="UP000640485"/>
    </source>
</evidence>
<dbReference type="AlphaFoldDB" id="A0A934SKQ9"/>
<evidence type="ECO:0000256" key="2">
    <source>
        <dbReference type="SAM" id="Phobius"/>
    </source>
</evidence>
<feature type="transmembrane region" description="Helical" evidence="2">
    <location>
        <begin position="12"/>
        <end position="32"/>
    </location>
</feature>